<dbReference type="Proteomes" id="UP000762676">
    <property type="component" value="Unassembled WGS sequence"/>
</dbReference>
<dbReference type="GO" id="GO:0004090">
    <property type="term" value="F:carbonyl reductase (NADPH) activity"/>
    <property type="evidence" value="ECO:0007669"/>
    <property type="project" value="TreeGrafter"/>
</dbReference>
<evidence type="ECO:0000256" key="2">
    <source>
        <dbReference type="ARBA" id="ARBA00022857"/>
    </source>
</evidence>
<evidence type="ECO:0000256" key="3">
    <source>
        <dbReference type="ARBA" id="ARBA00023002"/>
    </source>
</evidence>
<keyword evidence="2" id="KW-0521">NADP</keyword>
<dbReference type="EMBL" id="BMAT01004252">
    <property type="protein sequence ID" value="GFR71077.1"/>
    <property type="molecule type" value="Genomic_DNA"/>
</dbReference>
<dbReference type="PANTHER" id="PTHR43963:SF4">
    <property type="entry name" value="CARBONYL REDUCTASE (NADPH)"/>
    <property type="match status" value="1"/>
</dbReference>
<name>A0AAV4FCD9_9GAST</name>
<comment type="caution">
    <text evidence="4">The sequence shown here is derived from an EMBL/GenBank/DDBJ whole genome shotgun (WGS) entry which is preliminary data.</text>
</comment>
<protein>
    <submittedName>
        <fullName evidence="4">Carbonyl reductase [NADPH] 1-like</fullName>
    </submittedName>
</protein>
<gene>
    <name evidence="4" type="ORF">ElyMa_002087800</name>
</gene>
<dbReference type="PANTHER" id="PTHR43963">
    <property type="entry name" value="CARBONYL REDUCTASE 1-RELATED"/>
    <property type="match status" value="1"/>
</dbReference>
<keyword evidence="3" id="KW-0560">Oxidoreductase</keyword>
<organism evidence="4 5">
    <name type="scientific">Elysia marginata</name>
    <dbReference type="NCBI Taxonomy" id="1093978"/>
    <lineage>
        <taxon>Eukaryota</taxon>
        <taxon>Metazoa</taxon>
        <taxon>Spiralia</taxon>
        <taxon>Lophotrochozoa</taxon>
        <taxon>Mollusca</taxon>
        <taxon>Gastropoda</taxon>
        <taxon>Heterobranchia</taxon>
        <taxon>Euthyneura</taxon>
        <taxon>Panpulmonata</taxon>
        <taxon>Sacoglossa</taxon>
        <taxon>Placobranchoidea</taxon>
        <taxon>Plakobranchidae</taxon>
        <taxon>Elysia</taxon>
    </lineage>
</organism>
<accession>A0AAV4FCD9</accession>
<evidence type="ECO:0000256" key="1">
    <source>
        <dbReference type="ARBA" id="ARBA00006484"/>
    </source>
</evidence>
<evidence type="ECO:0000313" key="4">
    <source>
        <dbReference type="EMBL" id="GFR71077.1"/>
    </source>
</evidence>
<dbReference type="Gene3D" id="3.40.50.720">
    <property type="entry name" value="NAD(P)-binding Rossmann-like Domain"/>
    <property type="match status" value="1"/>
</dbReference>
<evidence type="ECO:0000313" key="5">
    <source>
        <dbReference type="Proteomes" id="UP000762676"/>
    </source>
</evidence>
<sequence length="69" mass="7622">MDRKGGEDILINTCSPGFVATDMTQHKGHLTLEEGAVTPVYVALLPPNIQEPRGRFIRNKEISQEIQGC</sequence>
<reference evidence="4 5" key="1">
    <citation type="journal article" date="2021" name="Elife">
        <title>Chloroplast acquisition without the gene transfer in kleptoplastic sea slugs, Plakobranchus ocellatus.</title>
        <authorList>
            <person name="Maeda T."/>
            <person name="Takahashi S."/>
            <person name="Yoshida T."/>
            <person name="Shimamura S."/>
            <person name="Takaki Y."/>
            <person name="Nagai Y."/>
            <person name="Toyoda A."/>
            <person name="Suzuki Y."/>
            <person name="Arimoto A."/>
            <person name="Ishii H."/>
            <person name="Satoh N."/>
            <person name="Nishiyama T."/>
            <person name="Hasebe M."/>
            <person name="Maruyama T."/>
            <person name="Minagawa J."/>
            <person name="Obokata J."/>
            <person name="Shigenobu S."/>
        </authorList>
    </citation>
    <scope>NUCLEOTIDE SEQUENCE [LARGE SCALE GENOMIC DNA]</scope>
</reference>
<dbReference type="SUPFAM" id="SSF51735">
    <property type="entry name" value="NAD(P)-binding Rossmann-fold domains"/>
    <property type="match status" value="1"/>
</dbReference>
<dbReference type="AlphaFoldDB" id="A0AAV4FCD9"/>
<comment type="similarity">
    <text evidence="1">Belongs to the short-chain dehydrogenases/reductases (SDR) family.</text>
</comment>
<keyword evidence="5" id="KW-1185">Reference proteome</keyword>
<proteinExistence type="inferred from homology"/>
<dbReference type="InterPro" id="IPR036291">
    <property type="entry name" value="NAD(P)-bd_dom_sf"/>
</dbReference>